<feature type="region of interest" description="Disordered" evidence="1">
    <location>
        <begin position="250"/>
        <end position="341"/>
    </location>
</feature>
<proteinExistence type="predicted"/>
<protein>
    <recommendedName>
        <fullName evidence="4">Glucan 1, 4-alpha-glucosidase</fullName>
    </recommendedName>
</protein>
<evidence type="ECO:0000313" key="2">
    <source>
        <dbReference type="EMBL" id="KAK7959497.1"/>
    </source>
</evidence>
<feature type="region of interest" description="Disordered" evidence="1">
    <location>
        <begin position="1"/>
        <end position="234"/>
    </location>
</feature>
<dbReference type="EMBL" id="JAQQWE010000003">
    <property type="protein sequence ID" value="KAK7959497.1"/>
    <property type="molecule type" value="Genomic_DNA"/>
</dbReference>
<gene>
    <name evidence="2" type="ORF">PG986_004351</name>
</gene>
<feature type="compositionally biased region" description="Polar residues" evidence="1">
    <location>
        <begin position="690"/>
        <end position="701"/>
    </location>
</feature>
<feature type="compositionally biased region" description="Low complexity" evidence="1">
    <location>
        <begin position="580"/>
        <end position="593"/>
    </location>
</feature>
<evidence type="ECO:0000313" key="3">
    <source>
        <dbReference type="Proteomes" id="UP001391051"/>
    </source>
</evidence>
<evidence type="ECO:0008006" key="4">
    <source>
        <dbReference type="Google" id="ProtNLM"/>
    </source>
</evidence>
<comment type="caution">
    <text evidence="2">The sequence shown here is derived from an EMBL/GenBank/DDBJ whole genome shotgun (WGS) entry which is preliminary data.</text>
</comment>
<feature type="compositionally biased region" description="Basic and acidic residues" evidence="1">
    <location>
        <begin position="202"/>
        <end position="211"/>
    </location>
</feature>
<accession>A0ABR1QMC3</accession>
<feature type="compositionally biased region" description="Acidic residues" evidence="1">
    <location>
        <begin position="612"/>
        <end position="623"/>
    </location>
</feature>
<evidence type="ECO:0000256" key="1">
    <source>
        <dbReference type="SAM" id="MobiDB-lite"/>
    </source>
</evidence>
<feature type="compositionally biased region" description="Low complexity" evidence="1">
    <location>
        <begin position="192"/>
        <end position="201"/>
    </location>
</feature>
<sequence>MDDPWGSPWASADAAPPNNNLLLNPPPKAFFGGTSLTHSPSPGPSPWADDETFSGWAAKSEHDLLDASPWATAGRDSPLRTPHLRSKTSSIFEKESTGSWPGSPALNPPPRSRASSVFRPPPSPDPWAADSLWLDATPRLPPPSADTTGHNNLKPEGAPLSRPGPSPITQPTSTLPEEEEADGNAEPHESPSRSSSTFSTDGDGRVPERQDSPITSIDEEANLKPQQPSARKVTGKIALLVDKFDGLARAASEEPAELQRPTSARDKSKERSRETLKSTTDDEPKTDSGVASVTSDDATEASVDNERSNDPTAVSASPDDRKDSLEESSTAAHSDTRRSASLPVQQLIEKFGPINFNVDLDGLQTIFSDVPDDADPDSELPDRVISDSFTNLEQRRIWYRISRYGSMRKHNSGDDENYPRIQWATSDVHEETIKVVRKWKEEDSISGRPTFGLGKRTSGFNWDSGGSAPIEMDKIFGRKPRAATKSSIPTVTPRDSAELPDGRTARASTLPPNVFTGPPIGAKAFGWSSMTPEPSPTTLPMATGTTSSPKTDSARNSMSLPHAPAAAPKTDSARNSLSLPPVQAVAPAVAPKQAHQEPLPPVQHISTSRDEGEGDDDDDDEWGEMVASPTFAKGLSLSSGFPDIGDPEPSSLKADTALPEDLGQTTIQRDTPEEEKSVDTGTDAPVSEQAAESTSLFSANTSDSVFTADVPALETAAESTSLFSVERESQEIQEIRDQAPDPWAFADFSCFETPTPQPIQEPPAKAPIADKPIGPPVSVANKLQTIPEMPTPATVILGPVQSSKREEQEGMSQAVENIIQNLPDLSYMLR</sequence>
<name>A0ABR1QMC3_9PEZI</name>
<reference evidence="2 3" key="1">
    <citation type="submission" date="2023-01" db="EMBL/GenBank/DDBJ databases">
        <title>Analysis of 21 Apiospora genomes using comparative genomics revels a genus with tremendous synthesis potential of carbohydrate active enzymes and secondary metabolites.</title>
        <authorList>
            <person name="Sorensen T."/>
        </authorList>
    </citation>
    <scope>NUCLEOTIDE SEQUENCE [LARGE SCALE GENOMIC DNA]</scope>
    <source>
        <strain evidence="2 3">CBS 24483</strain>
    </source>
</reference>
<feature type="region of interest" description="Disordered" evidence="1">
    <location>
        <begin position="479"/>
        <end position="701"/>
    </location>
</feature>
<feature type="compositionally biased region" description="Pro residues" evidence="1">
    <location>
        <begin position="755"/>
        <end position="765"/>
    </location>
</feature>
<dbReference type="Proteomes" id="UP001391051">
    <property type="component" value="Unassembled WGS sequence"/>
</dbReference>
<feature type="compositionally biased region" description="Basic and acidic residues" evidence="1">
    <location>
        <begin position="495"/>
        <end position="504"/>
    </location>
</feature>
<feature type="compositionally biased region" description="Polar residues" evidence="1">
    <location>
        <begin position="528"/>
        <end position="559"/>
    </location>
</feature>
<organism evidence="2 3">
    <name type="scientific">Apiospora aurea</name>
    <dbReference type="NCBI Taxonomy" id="335848"/>
    <lineage>
        <taxon>Eukaryota</taxon>
        <taxon>Fungi</taxon>
        <taxon>Dikarya</taxon>
        <taxon>Ascomycota</taxon>
        <taxon>Pezizomycotina</taxon>
        <taxon>Sordariomycetes</taxon>
        <taxon>Xylariomycetidae</taxon>
        <taxon>Amphisphaeriales</taxon>
        <taxon>Apiosporaceae</taxon>
        <taxon>Apiospora</taxon>
    </lineage>
</organism>
<keyword evidence="3" id="KW-1185">Reference proteome</keyword>
<dbReference type="GeneID" id="92073635"/>
<dbReference type="RefSeq" id="XP_066703200.1">
    <property type="nucleotide sequence ID" value="XM_066840573.1"/>
</dbReference>
<feature type="compositionally biased region" description="Basic and acidic residues" evidence="1">
    <location>
        <begin position="263"/>
        <end position="286"/>
    </location>
</feature>
<feature type="region of interest" description="Disordered" evidence="1">
    <location>
        <begin position="750"/>
        <end position="776"/>
    </location>
</feature>